<dbReference type="RefSeq" id="WP_109870191.1">
    <property type="nucleotide sequence ID" value="NZ_QGNA01000002.1"/>
</dbReference>
<dbReference type="EMBL" id="QGNA01000002">
    <property type="protein sequence ID" value="PWS37081.1"/>
    <property type="molecule type" value="Genomic_DNA"/>
</dbReference>
<proteinExistence type="predicted"/>
<dbReference type="Pfam" id="PF04267">
    <property type="entry name" value="SoxD"/>
    <property type="match status" value="1"/>
</dbReference>
<gene>
    <name evidence="1" type="ORF">DFH01_09395</name>
</gene>
<evidence type="ECO:0000313" key="1">
    <source>
        <dbReference type="EMBL" id="PWS37081.1"/>
    </source>
</evidence>
<dbReference type="AlphaFoldDB" id="A0A317FDB5"/>
<dbReference type="GO" id="GO:0046653">
    <property type="term" value="P:tetrahydrofolate metabolic process"/>
    <property type="evidence" value="ECO:0007669"/>
    <property type="project" value="InterPro"/>
</dbReference>
<dbReference type="Gene3D" id="3.30.2270.10">
    <property type="entry name" value="Folate-binding superfamily"/>
    <property type="match status" value="1"/>
</dbReference>
<dbReference type="InterPro" id="IPR038561">
    <property type="entry name" value="SoxD_sf"/>
</dbReference>
<keyword evidence="2" id="KW-1185">Reference proteome</keyword>
<protein>
    <submittedName>
        <fullName evidence="1">Sarcosine oxidase subunit delta</fullName>
    </submittedName>
</protein>
<sequence length="84" mass="9435">MRINCPFCGTRGNEEFTVLGAADPVRPDADAPVPDWVAYAHARENPRGPHRDLWQHQHGCRAWLVVERDTLTHAVIAVRPARDA</sequence>
<dbReference type="InterPro" id="IPR006279">
    <property type="entry name" value="SoxD"/>
</dbReference>
<evidence type="ECO:0000313" key="2">
    <source>
        <dbReference type="Proteomes" id="UP000245765"/>
    </source>
</evidence>
<organism evidence="1 2">
    <name type="scientific">Falsiroseomonas bella</name>
    <dbReference type="NCBI Taxonomy" id="2184016"/>
    <lineage>
        <taxon>Bacteria</taxon>
        <taxon>Pseudomonadati</taxon>
        <taxon>Pseudomonadota</taxon>
        <taxon>Alphaproteobacteria</taxon>
        <taxon>Acetobacterales</taxon>
        <taxon>Roseomonadaceae</taxon>
        <taxon>Falsiroseomonas</taxon>
    </lineage>
</organism>
<dbReference type="Proteomes" id="UP000245765">
    <property type="component" value="Unassembled WGS sequence"/>
</dbReference>
<accession>A0A317FDB5</accession>
<reference evidence="2" key="1">
    <citation type="submission" date="2018-05" db="EMBL/GenBank/DDBJ databases">
        <authorList>
            <person name="Du Z."/>
            <person name="Wang X."/>
        </authorList>
    </citation>
    <scope>NUCLEOTIDE SEQUENCE [LARGE SCALE GENOMIC DNA]</scope>
    <source>
        <strain evidence="2">CQN31</strain>
    </source>
</reference>
<dbReference type="GO" id="GO:0008115">
    <property type="term" value="F:sarcosine oxidase activity"/>
    <property type="evidence" value="ECO:0007669"/>
    <property type="project" value="InterPro"/>
</dbReference>
<dbReference type="OrthoDB" id="7159274at2"/>
<name>A0A317FDB5_9PROT</name>
<comment type="caution">
    <text evidence="1">The sequence shown here is derived from an EMBL/GenBank/DDBJ whole genome shotgun (WGS) entry which is preliminary data.</text>
</comment>